<keyword evidence="1" id="KW-0472">Membrane</keyword>
<organism evidence="2 4">
    <name type="scientific">Micavibrio aeruginosavorus</name>
    <dbReference type="NCBI Taxonomy" id="349221"/>
    <lineage>
        <taxon>Bacteria</taxon>
        <taxon>Pseudomonadati</taxon>
        <taxon>Bdellovibrionota</taxon>
        <taxon>Bdellovibrionia</taxon>
        <taxon>Bdellovibrionales</taxon>
        <taxon>Pseudobdellovibrionaceae</taxon>
        <taxon>Micavibrio</taxon>
    </lineage>
</organism>
<reference evidence="4 5" key="1">
    <citation type="submission" date="2017-08" db="EMBL/GenBank/DDBJ databases">
        <title>Infants hospitalized years apart are colonized by the same room-sourced microbial strains.</title>
        <authorList>
            <person name="Brooks B."/>
            <person name="Olm M.R."/>
            <person name="Firek B.A."/>
            <person name="Baker R."/>
            <person name="Thomas B.C."/>
            <person name="Morowitz M.J."/>
            <person name="Banfield J.F."/>
        </authorList>
    </citation>
    <scope>NUCLEOTIDE SEQUENCE [LARGE SCALE GENOMIC DNA]</scope>
    <source>
        <strain evidence="3">S2_006_000_R2_64</strain>
        <strain evidence="2">S2_018_000_R2_104</strain>
    </source>
</reference>
<dbReference type="Proteomes" id="UP000249557">
    <property type="component" value="Unassembled WGS sequence"/>
</dbReference>
<evidence type="ECO:0000313" key="5">
    <source>
        <dbReference type="Proteomes" id="UP000249739"/>
    </source>
</evidence>
<feature type="transmembrane region" description="Helical" evidence="1">
    <location>
        <begin position="20"/>
        <end position="47"/>
    </location>
</feature>
<dbReference type="Proteomes" id="UP000249739">
    <property type="component" value="Unassembled WGS sequence"/>
</dbReference>
<protein>
    <submittedName>
        <fullName evidence="2">Uncharacterized protein</fullName>
    </submittedName>
</protein>
<dbReference type="AlphaFoldDB" id="A0A2W5A0T1"/>
<proteinExistence type="predicted"/>
<keyword evidence="1" id="KW-0812">Transmembrane</keyword>
<evidence type="ECO:0000313" key="4">
    <source>
        <dbReference type="Proteomes" id="UP000249557"/>
    </source>
</evidence>
<accession>A0A2W5A0T1</accession>
<evidence type="ECO:0000313" key="3">
    <source>
        <dbReference type="EMBL" id="PZP56360.1"/>
    </source>
</evidence>
<comment type="caution">
    <text evidence="2">The sequence shown here is derived from an EMBL/GenBank/DDBJ whole genome shotgun (WGS) entry which is preliminary data.</text>
</comment>
<evidence type="ECO:0000256" key="1">
    <source>
        <dbReference type="SAM" id="Phobius"/>
    </source>
</evidence>
<dbReference type="EMBL" id="QFNK01000026">
    <property type="protein sequence ID" value="PZO88160.1"/>
    <property type="molecule type" value="Genomic_DNA"/>
</dbReference>
<dbReference type="EMBL" id="QFOT01000028">
    <property type="protein sequence ID" value="PZP56360.1"/>
    <property type="molecule type" value="Genomic_DNA"/>
</dbReference>
<keyword evidence="1" id="KW-1133">Transmembrane helix</keyword>
<evidence type="ECO:0000313" key="2">
    <source>
        <dbReference type="EMBL" id="PZO88160.1"/>
    </source>
</evidence>
<sequence length="59" mass="6655">MLFLGGVIASWFVAPDANKFHFISFVAAMLLFVVFVALAAFWPVIWARIKIMLNVNRPS</sequence>
<name>A0A2W5A0T1_9BACT</name>
<gene>
    <name evidence="3" type="ORF">DI586_03915</name>
    <name evidence="2" type="ORF">DI626_02345</name>
</gene>